<dbReference type="EMBL" id="OBML01000001">
    <property type="protein sequence ID" value="SOB89283.1"/>
    <property type="molecule type" value="Genomic_DNA"/>
</dbReference>
<dbReference type="AlphaFoldDB" id="A0A285R5A7"/>
<sequence>MLGRFFTESKRFRWLQKLHRWQRISSGWAHDILLRNRMHRVRQPISAAFDTNVSQLCKIERGVFYNEGPQKWGDIVFETRTYGLAEAPVGGKLKEEIYYLNSICELVRRGRINLYRIQTIEGEKNRKKSKHSNQLGAVNIDHGIKYHEMRFECEKLKYKFGKILSNAHERTKEDCSINVGRYAYLLKHFKGKQANDAWHLMICDSFGIEIFFTCDERFIDRYNQISKKIHYENQRCKPMLPSDFCKALGIKATPYAPVDPQGLFRGTIR</sequence>
<evidence type="ECO:0000313" key="2">
    <source>
        <dbReference type="Proteomes" id="UP000219331"/>
    </source>
</evidence>
<keyword evidence="2" id="KW-1185">Reference proteome</keyword>
<reference evidence="1 2" key="1">
    <citation type="submission" date="2017-08" db="EMBL/GenBank/DDBJ databases">
        <authorList>
            <person name="de Groot N.N."/>
        </authorList>
    </citation>
    <scope>NUCLEOTIDE SEQUENCE [LARGE SCALE GENOMIC DNA]</scope>
    <source>
        <strain evidence="1 2">USBA 352</strain>
    </source>
</reference>
<evidence type="ECO:0000313" key="1">
    <source>
        <dbReference type="EMBL" id="SOB89283.1"/>
    </source>
</evidence>
<proteinExistence type="predicted"/>
<gene>
    <name evidence="1" type="ORF">SAMN05421512_101192</name>
</gene>
<protein>
    <submittedName>
        <fullName evidence="1">Uncharacterized protein</fullName>
    </submittedName>
</protein>
<accession>A0A285R5A7</accession>
<organism evidence="1 2">
    <name type="scientific">Stappia indica</name>
    <dbReference type="NCBI Taxonomy" id="538381"/>
    <lineage>
        <taxon>Bacteria</taxon>
        <taxon>Pseudomonadati</taxon>
        <taxon>Pseudomonadota</taxon>
        <taxon>Alphaproteobacteria</taxon>
        <taxon>Hyphomicrobiales</taxon>
        <taxon>Stappiaceae</taxon>
        <taxon>Stappia</taxon>
    </lineage>
</organism>
<name>A0A285R5A7_9HYPH</name>
<dbReference type="Proteomes" id="UP000219331">
    <property type="component" value="Unassembled WGS sequence"/>
</dbReference>